<sequence length="119" mass="13453">MTKHIQWILEMNVRDDDIDAVEQLVDEIVSATKANEPGALIYEYYLSEDRSRCSVVERYADCAAVMVHLKNFEDHFAERFFALFEPSLFRVYGPANEGVRNALGSLGATFDIGVGGFIR</sequence>
<dbReference type="AlphaFoldDB" id="F7ZEN8"/>
<dbReference type="InterPro" id="IPR007138">
    <property type="entry name" value="ABM_dom"/>
</dbReference>
<dbReference type="KEGG" id="rli:RLO149_c040380"/>
<evidence type="ECO:0000259" key="1">
    <source>
        <dbReference type="Pfam" id="PF03992"/>
    </source>
</evidence>
<reference evidence="2 3" key="1">
    <citation type="journal article" date="2011" name="BMC Genomics">
        <title>Comparative genome analysis and genome-guided physiological analysis of Roseobacter litoralis.</title>
        <authorList>
            <person name="Kalhoefer D."/>
            <person name="Thole S."/>
            <person name="Voget S."/>
            <person name="Lehmann R."/>
            <person name="Liesegang H."/>
            <person name="Wollher A."/>
            <person name="Daniel R."/>
            <person name="Simon M."/>
            <person name="Brinkhoff T."/>
        </authorList>
    </citation>
    <scope>NUCLEOTIDE SEQUENCE [LARGE SCALE GENOMIC DNA]</scope>
    <source>
        <strain evidence="3">ATCC 49566 / DSM 6996 / JCM 21268 / NBRC 15278 / OCh 149</strain>
    </source>
</reference>
<dbReference type="SUPFAM" id="SSF54909">
    <property type="entry name" value="Dimeric alpha+beta barrel"/>
    <property type="match status" value="1"/>
</dbReference>
<protein>
    <submittedName>
        <fullName evidence="2">Antibiotic biosynthesis monooxygenase-like protein</fullName>
    </submittedName>
</protein>
<dbReference type="EMBL" id="CP002623">
    <property type="protein sequence ID" value="AEI95934.1"/>
    <property type="molecule type" value="Genomic_DNA"/>
</dbReference>
<dbReference type="OrthoDB" id="2082794at2"/>
<organism evidence="2 3">
    <name type="scientific">Roseobacter litoralis (strain ATCC 49566 / DSM 6996 / JCM 21268 / NBRC 15278 / OCh 149)</name>
    <dbReference type="NCBI Taxonomy" id="391595"/>
    <lineage>
        <taxon>Bacteria</taxon>
        <taxon>Pseudomonadati</taxon>
        <taxon>Pseudomonadota</taxon>
        <taxon>Alphaproteobacteria</taxon>
        <taxon>Rhodobacterales</taxon>
        <taxon>Roseobacteraceae</taxon>
        <taxon>Roseobacter</taxon>
    </lineage>
</organism>
<name>F7ZEN8_ROSLO</name>
<dbReference type="eggNOG" id="COG1359">
    <property type="taxonomic scope" value="Bacteria"/>
</dbReference>
<evidence type="ECO:0000313" key="3">
    <source>
        <dbReference type="Proteomes" id="UP000001353"/>
    </source>
</evidence>
<dbReference type="STRING" id="391595.RLO149_c040380"/>
<dbReference type="InterPro" id="IPR011008">
    <property type="entry name" value="Dimeric_a/b-barrel"/>
</dbReference>
<dbReference type="Proteomes" id="UP000001353">
    <property type="component" value="Chromosome"/>
</dbReference>
<proteinExistence type="predicted"/>
<dbReference type="Pfam" id="PF03992">
    <property type="entry name" value="ABM"/>
    <property type="match status" value="1"/>
</dbReference>
<accession>F7ZEN8</accession>
<keyword evidence="3" id="KW-1185">Reference proteome</keyword>
<dbReference type="Gene3D" id="3.30.70.100">
    <property type="match status" value="1"/>
</dbReference>
<feature type="domain" description="ABM" evidence="1">
    <location>
        <begin position="8"/>
        <end position="71"/>
    </location>
</feature>
<evidence type="ECO:0000313" key="2">
    <source>
        <dbReference type="EMBL" id="AEI95934.1"/>
    </source>
</evidence>
<gene>
    <name evidence="2" type="ordered locus">RLO149_c040380</name>
</gene>
<dbReference type="GO" id="GO:0004497">
    <property type="term" value="F:monooxygenase activity"/>
    <property type="evidence" value="ECO:0007669"/>
    <property type="project" value="UniProtKB-KW"/>
</dbReference>
<dbReference type="RefSeq" id="WP_013963813.1">
    <property type="nucleotide sequence ID" value="NC_015730.1"/>
</dbReference>
<dbReference type="HOGENOM" id="CLU_165964_0_0_5"/>